<evidence type="ECO:0000313" key="3">
    <source>
        <dbReference type="Proteomes" id="UP000265768"/>
    </source>
</evidence>
<dbReference type="Proteomes" id="UP000265768">
    <property type="component" value="Unassembled WGS sequence"/>
</dbReference>
<dbReference type="EMBL" id="QZEY01000016">
    <property type="protein sequence ID" value="RJL24239.1"/>
    <property type="molecule type" value="Genomic_DNA"/>
</dbReference>
<protein>
    <submittedName>
        <fullName evidence="2">Uncharacterized protein</fullName>
    </submittedName>
</protein>
<name>A0A3A4A8D5_9ACTN</name>
<dbReference type="AlphaFoldDB" id="A0A3A4A8D5"/>
<reference evidence="2 3" key="1">
    <citation type="submission" date="2018-09" db="EMBL/GenBank/DDBJ databases">
        <title>YIM 75507 draft genome.</title>
        <authorList>
            <person name="Tang S."/>
            <person name="Feng Y."/>
        </authorList>
    </citation>
    <scope>NUCLEOTIDE SEQUENCE [LARGE SCALE GENOMIC DNA]</scope>
    <source>
        <strain evidence="2 3">YIM 75507</strain>
    </source>
</reference>
<feature type="compositionally biased region" description="Basic and acidic residues" evidence="1">
    <location>
        <begin position="27"/>
        <end position="38"/>
    </location>
</feature>
<evidence type="ECO:0000313" key="2">
    <source>
        <dbReference type="EMBL" id="RJL24239.1"/>
    </source>
</evidence>
<dbReference type="OrthoDB" id="3482153at2"/>
<comment type="caution">
    <text evidence="2">The sequence shown here is derived from an EMBL/GenBank/DDBJ whole genome shotgun (WGS) entry which is preliminary data.</text>
</comment>
<dbReference type="RefSeq" id="WP_119930095.1">
    <property type="nucleotide sequence ID" value="NZ_QZEY01000016.1"/>
</dbReference>
<sequence length="65" mass="7667">MTVPEENRPKTTETDQELTRQARRTAKRESRDRGRPEESTEMAYQLRKAMSEADLDREDLTRGNQ</sequence>
<gene>
    <name evidence="2" type="ORF">D5H75_30870</name>
</gene>
<accession>A0A3A4A8D5</accession>
<evidence type="ECO:0000256" key="1">
    <source>
        <dbReference type="SAM" id="MobiDB-lite"/>
    </source>
</evidence>
<keyword evidence="3" id="KW-1185">Reference proteome</keyword>
<feature type="region of interest" description="Disordered" evidence="1">
    <location>
        <begin position="1"/>
        <end position="42"/>
    </location>
</feature>
<proteinExistence type="predicted"/>
<organism evidence="2 3">
    <name type="scientific">Bailinhaonella thermotolerans</name>
    <dbReference type="NCBI Taxonomy" id="1070861"/>
    <lineage>
        <taxon>Bacteria</taxon>
        <taxon>Bacillati</taxon>
        <taxon>Actinomycetota</taxon>
        <taxon>Actinomycetes</taxon>
        <taxon>Streptosporangiales</taxon>
        <taxon>Streptosporangiaceae</taxon>
        <taxon>Bailinhaonella</taxon>
    </lineage>
</organism>
<feature type="compositionally biased region" description="Basic and acidic residues" evidence="1">
    <location>
        <begin position="1"/>
        <end position="20"/>
    </location>
</feature>